<dbReference type="PANTHER" id="PTHR34301">
    <property type="entry name" value="DNA-BINDING PROTEIN-RELATED"/>
    <property type="match status" value="1"/>
</dbReference>
<gene>
    <name evidence="1" type="ORF">MSBR3_2930</name>
</gene>
<dbReference type="EMBL" id="CP009517">
    <property type="protein sequence ID" value="AKB83508.1"/>
    <property type="molecule type" value="Genomic_DNA"/>
</dbReference>
<dbReference type="AlphaFoldDB" id="A0A0E3SPB7"/>
<protein>
    <submittedName>
        <fullName evidence="1">Uncharacterized protein</fullName>
    </submittedName>
</protein>
<dbReference type="OrthoDB" id="264209at2157"/>
<dbReference type="HOGENOM" id="CLU_699775_0_0_2"/>
<dbReference type="SUPFAM" id="SSF52540">
    <property type="entry name" value="P-loop containing nucleoside triphosphate hydrolases"/>
    <property type="match status" value="1"/>
</dbReference>
<name>A0A0E3SPB7_METBA</name>
<dbReference type="KEGG" id="mbak:MSBR3_2930"/>
<dbReference type="PANTHER" id="PTHR34301:SF8">
    <property type="entry name" value="ATPASE DOMAIN-CONTAINING PROTEIN"/>
    <property type="match status" value="1"/>
</dbReference>
<proteinExistence type="predicted"/>
<dbReference type="InterPro" id="IPR027417">
    <property type="entry name" value="P-loop_NTPase"/>
</dbReference>
<dbReference type="PATRIC" id="fig|1434107.4.peg.3714"/>
<dbReference type="Gene3D" id="3.40.50.300">
    <property type="entry name" value="P-loop containing nucleotide triphosphate hydrolases"/>
    <property type="match status" value="1"/>
</dbReference>
<dbReference type="Proteomes" id="UP000033066">
    <property type="component" value="Chromosome"/>
</dbReference>
<reference evidence="1" key="1">
    <citation type="submission" date="2014-07" db="EMBL/GenBank/DDBJ databases">
        <title>Methanogenic archaea and the global carbon cycle.</title>
        <authorList>
            <person name="Henriksen J.R."/>
            <person name="Luke J."/>
            <person name="Reinhart S."/>
            <person name="Benedict M.N."/>
            <person name="Youngblut N.D."/>
            <person name="Metcalf M.E."/>
            <person name="Whitaker R.J."/>
            <person name="Metcalf W.W."/>
        </authorList>
    </citation>
    <scope>NUCLEOTIDE SEQUENCE [LARGE SCALE GENOMIC DNA]</scope>
    <source>
        <strain evidence="1">3</strain>
    </source>
</reference>
<accession>A0A0E3SPB7</accession>
<organism evidence="1 2">
    <name type="scientific">Methanosarcina barkeri 3</name>
    <dbReference type="NCBI Taxonomy" id="1434107"/>
    <lineage>
        <taxon>Archaea</taxon>
        <taxon>Methanobacteriati</taxon>
        <taxon>Methanobacteriota</taxon>
        <taxon>Stenosarchaea group</taxon>
        <taxon>Methanomicrobia</taxon>
        <taxon>Methanosarcinales</taxon>
        <taxon>Methanosarcinaceae</taxon>
        <taxon>Methanosarcina</taxon>
    </lineage>
</organism>
<sequence>MAKLSNVFISGGQPTVTYNPRAQLHLEDKLDEYLDMGHKILAITGPTKSGKTVLVRSKINLEKSCWVSGGQISTENDFWETVIEKYEGYTDYSKTESDSTELSDESGVDSGFDVKLLKMNGKTSSTETFSTEKSISRSRKLSTKAISTRLLIENLNNPIIIDDFHYIDQEVQTKIIRYLKDLIFDGLRVIIISVPHRAYDAVKVEREMTGRLIQMEIPIWEKEELEYIMRLGFEELNLVVPQELIDSFAKESFGSPHLTQDFCYKFCSRNCIRETLETETSLEKLNNESIFFREMASDTSKVAFDRLSRGPRQRTDRKERTFVDGTKGDIYQAILLAIAKTGPKTSLTYEEIRNALRNILEDQVPEAHEITRVLDMMTEISKTHIEGEPVVDYDKELSTLYISDPFFAYYLRWGTNIPKLYD</sequence>
<keyword evidence="2" id="KW-1185">Reference proteome</keyword>
<dbReference type="RefSeq" id="WP_052723437.1">
    <property type="nucleotide sequence ID" value="NZ_CP009517.1"/>
</dbReference>
<evidence type="ECO:0000313" key="1">
    <source>
        <dbReference type="EMBL" id="AKB83508.1"/>
    </source>
</evidence>
<dbReference type="GeneID" id="24790569"/>
<evidence type="ECO:0000313" key="2">
    <source>
        <dbReference type="Proteomes" id="UP000033066"/>
    </source>
</evidence>